<reference evidence="4" key="1">
    <citation type="submission" date="2023-01" db="EMBL/GenBank/DDBJ databases">
        <title>Oxazolidinone resistance genes in florfenicol resistant enterococci from beef cattle and veal calves at slaughter.</title>
        <authorList>
            <person name="Biggel M."/>
        </authorList>
    </citation>
    <scope>NUCLEOTIDE SEQUENCE</scope>
    <source>
        <strain evidence="4">K204-1</strain>
    </source>
</reference>
<dbReference type="PANTHER" id="PTHR43479">
    <property type="entry name" value="ACREF/ENVCD OPERON REPRESSOR-RELATED"/>
    <property type="match status" value="1"/>
</dbReference>
<dbReference type="PROSITE" id="PS50977">
    <property type="entry name" value="HTH_TETR_2"/>
    <property type="match status" value="1"/>
</dbReference>
<evidence type="ECO:0000313" key="4">
    <source>
        <dbReference type="EMBL" id="WCG22804.1"/>
    </source>
</evidence>
<dbReference type="PANTHER" id="PTHR43479:SF7">
    <property type="entry name" value="TETR-FAMILY TRANSCRIPTIONAL REGULATOR"/>
    <property type="match status" value="1"/>
</dbReference>
<dbReference type="GO" id="GO:0016301">
    <property type="term" value="F:kinase activity"/>
    <property type="evidence" value="ECO:0007669"/>
    <property type="project" value="UniProtKB-KW"/>
</dbReference>
<dbReference type="InterPro" id="IPR050624">
    <property type="entry name" value="HTH-type_Tx_Regulator"/>
</dbReference>
<keyword evidence="4" id="KW-0418">Kinase</keyword>
<dbReference type="InterPro" id="IPR001647">
    <property type="entry name" value="HTH_TetR"/>
</dbReference>
<proteinExistence type="predicted"/>
<dbReference type="Gene3D" id="1.10.357.10">
    <property type="entry name" value="Tetracycline Repressor, domain 2"/>
    <property type="match status" value="1"/>
</dbReference>
<feature type="DNA-binding region" description="H-T-H motif" evidence="2">
    <location>
        <begin position="28"/>
        <end position="47"/>
    </location>
</feature>
<evidence type="ECO:0000256" key="1">
    <source>
        <dbReference type="ARBA" id="ARBA00023125"/>
    </source>
</evidence>
<dbReference type="InterPro" id="IPR012738">
    <property type="entry name" value="Tscrpt_reg_DhaS"/>
</dbReference>
<dbReference type="SUPFAM" id="SSF46689">
    <property type="entry name" value="Homeodomain-like"/>
    <property type="match status" value="1"/>
</dbReference>
<keyword evidence="4" id="KW-0808">Transferase</keyword>
<dbReference type="Pfam" id="PF14278">
    <property type="entry name" value="TetR_C_8"/>
    <property type="match status" value="1"/>
</dbReference>
<dbReference type="GO" id="GO:0003677">
    <property type="term" value="F:DNA binding"/>
    <property type="evidence" value="ECO:0007669"/>
    <property type="project" value="UniProtKB-UniRule"/>
</dbReference>
<feature type="domain" description="HTH tetR-type" evidence="3">
    <location>
        <begin position="5"/>
        <end position="65"/>
    </location>
</feature>
<dbReference type="RefSeq" id="WP_126760934.1">
    <property type="nucleotide sequence ID" value="NZ_CP097044.1"/>
</dbReference>
<protein>
    <submittedName>
        <fullName evidence="4">Dihydroxyacetone kinase transcriptional activator DhaS</fullName>
    </submittedName>
</protein>
<dbReference type="AlphaFoldDB" id="A0AAF0BG98"/>
<organism evidence="4 5">
    <name type="scientific">Vagococcus lutrae</name>
    <dbReference type="NCBI Taxonomy" id="81947"/>
    <lineage>
        <taxon>Bacteria</taxon>
        <taxon>Bacillati</taxon>
        <taxon>Bacillota</taxon>
        <taxon>Bacilli</taxon>
        <taxon>Lactobacillales</taxon>
        <taxon>Enterococcaceae</taxon>
        <taxon>Vagococcus</taxon>
    </lineage>
</organism>
<accession>A0AAF0BG98</accession>
<dbReference type="InterPro" id="IPR036271">
    <property type="entry name" value="Tet_transcr_reg_TetR-rel_C_sf"/>
</dbReference>
<keyword evidence="1 2" id="KW-0238">DNA-binding</keyword>
<dbReference type="Proteomes" id="UP001179600">
    <property type="component" value="Chromosome"/>
</dbReference>
<dbReference type="Pfam" id="PF00440">
    <property type="entry name" value="TetR_N"/>
    <property type="match status" value="1"/>
</dbReference>
<sequence>MHESLITKKIIAYSLKKIMQETPFQKVSIRQIMETAEIRRQTFYDYFQDKYELLSWTYQQEISENIRDFLDYEEWEKVLYRMLRYFEANQVFYRNALAVSEQNSFDTYFYEHTKELFQTALVDLARKNHAELTEETMSFVSAFAAHGIVGMTKEWLFNECATPPEILARNIADVLETTMKGMYHSHA</sequence>
<dbReference type="SUPFAM" id="SSF48498">
    <property type="entry name" value="Tetracyclin repressor-like, C-terminal domain"/>
    <property type="match status" value="1"/>
</dbReference>
<gene>
    <name evidence="4" type="primary">dhaS</name>
    <name evidence="4" type="ORF">PML95_00605</name>
</gene>
<evidence type="ECO:0000313" key="5">
    <source>
        <dbReference type="Proteomes" id="UP001179600"/>
    </source>
</evidence>
<evidence type="ECO:0000256" key="2">
    <source>
        <dbReference type="PROSITE-ProRule" id="PRU00335"/>
    </source>
</evidence>
<evidence type="ECO:0000259" key="3">
    <source>
        <dbReference type="PROSITE" id="PS50977"/>
    </source>
</evidence>
<name>A0AAF0BG98_9ENTE</name>
<dbReference type="InterPro" id="IPR009057">
    <property type="entry name" value="Homeodomain-like_sf"/>
</dbReference>
<dbReference type="EMBL" id="CP116507">
    <property type="protein sequence ID" value="WCG22804.1"/>
    <property type="molecule type" value="Genomic_DNA"/>
</dbReference>
<dbReference type="InterPro" id="IPR039532">
    <property type="entry name" value="TetR_C_Firmicutes"/>
</dbReference>
<dbReference type="NCBIfam" id="TIGR02366">
    <property type="entry name" value="DHAK_reg"/>
    <property type="match status" value="1"/>
</dbReference>